<comment type="caution">
    <text evidence="1">The sequence shown here is derived from an EMBL/GenBank/DDBJ whole genome shotgun (WGS) entry which is preliminary data.</text>
</comment>
<reference evidence="1 2" key="1">
    <citation type="submission" date="2016-02" db="EMBL/GenBank/DDBJ databases">
        <title>Genome analysis of coral dinoflagellate symbionts highlights evolutionary adaptations to a symbiotic lifestyle.</title>
        <authorList>
            <person name="Aranda M."/>
            <person name="Li Y."/>
            <person name="Liew Y.J."/>
            <person name="Baumgarten S."/>
            <person name="Simakov O."/>
            <person name="Wilson M."/>
            <person name="Piel J."/>
            <person name="Ashoor H."/>
            <person name="Bougouffa S."/>
            <person name="Bajic V.B."/>
            <person name="Ryu T."/>
            <person name="Ravasi T."/>
            <person name="Bayer T."/>
            <person name="Micklem G."/>
            <person name="Kim H."/>
            <person name="Bhak J."/>
            <person name="Lajeunesse T.C."/>
            <person name="Voolstra C.R."/>
        </authorList>
    </citation>
    <scope>NUCLEOTIDE SEQUENCE [LARGE SCALE GENOMIC DNA]</scope>
    <source>
        <strain evidence="1 2">CCMP2467</strain>
    </source>
</reference>
<dbReference type="EMBL" id="LSRX01000038">
    <property type="protein sequence ID" value="OLQ12714.1"/>
    <property type="molecule type" value="Genomic_DNA"/>
</dbReference>
<dbReference type="AlphaFoldDB" id="A0A1Q9EZ32"/>
<name>A0A1Q9EZ32_SYMMI</name>
<organism evidence="1 2">
    <name type="scientific">Symbiodinium microadriaticum</name>
    <name type="common">Dinoflagellate</name>
    <name type="synonym">Zooxanthella microadriatica</name>
    <dbReference type="NCBI Taxonomy" id="2951"/>
    <lineage>
        <taxon>Eukaryota</taxon>
        <taxon>Sar</taxon>
        <taxon>Alveolata</taxon>
        <taxon>Dinophyceae</taxon>
        <taxon>Suessiales</taxon>
        <taxon>Symbiodiniaceae</taxon>
        <taxon>Symbiodinium</taxon>
    </lineage>
</organism>
<accession>A0A1Q9EZ32</accession>
<protein>
    <submittedName>
        <fullName evidence="1">Uncharacterized protein</fullName>
    </submittedName>
</protein>
<dbReference type="Proteomes" id="UP000186817">
    <property type="component" value="Unassembled WGS sequence"/>
</dbReference>
<proteinExistence type="predicted"/>
<sequence length="113" mass="12927">MKAPKLSAKGSVLVGALDLARSFIAPVEDIVIYHFFYGAWLEAEVAMQIEVKDRETFDIFYNTSCGREPQACEERRKQRIQDHLAANRRGDVRNHTERECISLPYEDLDPVVA</sequence>
<keyword evidence="2" id="KW-1185">Reference proteome</keyword>
<evidence type="ECO:0000313" key="1">
    <source>
        <dbReference type="EMBL" id="OLQ12714.1"/>
    </source>
</evidence>
<gene>
    <name evidence="1" type="ORF">AK812_SmicGene3316</name>
</gene>
<evidence type="ECO:0000313" key="2">
    <source>
        <dbReference type="Proteomes" id="UP000186817"/>
    </source>
</evidence>